<evidence type="ECO:0000313" key="2">
    <source>
        <dbReference type="Proteomes" id="UP000600918"/>
    </source>
</evidence>
<comment type="caution">
    <text evidence="1">The sequence shown here is derived from an EMBL/GenBank/DDBJ whole genome shotgun (WGS) entry which is preliminary data.</text>
</comment>
<gene>
    <name evidence="1" type="ORF">H0235_003365</name>
</gene>
<dbReference type="AlphaFoldDB" id="A0A834UEM2"/>
<organism evidence="1 2">
    <name type="scientific">Vespula pensylvanica</name>
    <name type="common">Western yellow jacket</name>
    <name type="synonym">Wasp</name>
    <dbReference type="NCBI Taxonomy" id="30213"/>
    <lineage>
        <taxon>Eukaryota</taxon>
        <taxon>Metazoa</taxon>
        <taxon>Ecdysozoa</taxon>
        <taxon>Arthropoda</taxon>
        <taxon>Hexapoda</taxon>
        <taxon>Insecta</taxon>
        <taxon>Pterygota</taxon>
        <taxon>Neoptera</taxon>
        <taxon>Endopterygota</taxon>
        <taxon>Hymenoptera</taxon>
        <taxon>Apocrita</taxon>
        <taxon>Aculeata</taxon>
        <taxon>Vespoidea</taxon>
        <taxon>Vespidae</taxon>
        <taxon>Vespinae</taxon>
        <taxon>Vespula</taxon>
    </lineage>
</organism>
<dbReference type="Proteomes" id="UP000600918">
    <property type="component" value="Unassembled WGS sequence"/>
</dbReference>
<reference evidence="1" key="1">
    <citation type="journal article" date="2020" name="G3 (Bethesda)">
        <title>High-Quality Assemblies for Three Invasive Social Wasps from the &lt;i&gt;Vespula&lt;/i&gt; Genus.</title>
        <authorList>
            <person name="Harrop T.W.R."/>
            <person name="Guhlin J."/>
            <person name="McLaughlin G.M."/>
            <person name="Permina E."/>
            <person name="Stockwell P."/>
            <person name="Gilligan J."/>
            <person name="Le Lec M.F."/>
            <person name="Gruber M.A.M."/>
            <person name="Quinn O."/>
            <person name="Lovegrove M."/>
            <person name="Duncan E.J."/>
            <person name="Remnant E.J."/>
            <person name="Van Eeckhoven J."/>
            <person name="Graham B."/>
            <person name="Knapp R.A."/>
            <person name="Langford K.W."/>
            <person name="Kronenberg Z."/>
            <person name="Press M.O."/>
            <person name="Eacker S.M."/>
            <person name="Wilson-Rankin E.E."/>
            <person name="Purcell J."/>
            <person name="Lester P.J."/>
            <person name="Dearden P.K."/>
        </authorList>
    </citation>
    <scope>NUCLEOTIDE SEQUENCE</scope>
    <source>
        <strain evidence="1">Volc-1</strain>
    </source>
</reference>
<protein>
    <submittedName>
        <fullName evidence="1">Uncharacterized protein</fullName>
    </submittedName>
</protein>
<proteinExistence type="predicted"/>
<sequence>MCLPRNTYIQRDGGCGVGVAGVGGGGAGGGGGGGIGGEARGGGATLEAHFRLDSRPGSTRVVARMPLATAASATFAPTRRNVRIHRGEAIKPTIVRRDGFDRPY</sequence>
<evidence type="ECO:0000313" key="1">
    <source>
        <dbReference type="EMBL" id="KAF7435174.1"/>
    </source>
</evidence>
<accession>A0A834UEM2</accession>
<keyword evidence="2" id="KW-1185">Reference proteome</keyword>
<name>A0A834UEM2_VESPE</name>
<dbReference type="EMBL" id="JACSDY010000002">
    <property type="protein sequence ID" value="KAF7435174.1"/>
    <property type="molecule type" value="Genomic_DNA"/>
</dbReference>